<organism evidence="1 2">
    <name type="scientific">Bauhinia variegata</name>
    <name type="common">Purple orchid tree</name>
    <name type="synonym">Phanera variegata</name>
    <dbReference type="NCBI Taxonomy" id="167791"/>
    <lineage>
        <taxon>Eukaryota</taxon>
        <taxon>Viridiplantae</taxon>
        <taxon>Streptophyta</taxon>
        <taxon>Embryophyta</taxon>
        <taxon>Tracheophyta</taxon>
        <taxon>Spermatophyta</taxon>
        <taxon>Magnoliopsida</taxon>
        <taxon>eudicotyledons</taxon>
        <taxon>Gunneridae</taxon>
        <taxon>Pentapetalae</taxon>
        <taxon>rosids</taxon>
        <taxon>fabids</taxon>
        <taxon>Fabales</taxon>
        <taxon>Fabaceae</taxon>
        <taxon>Cercidoideae</taxon>
        <taxon>Cercideae</taxon>
        <taxon>Bauhiniinae</taxon>
        <taxon>Bauhinia</taxon>
    </lineage>
</organism>
<protein>
    <submittedName>
        <fullName evidence="1">Uncharacterized protein</fullName>
    </submittedName>
</protein>
<evidence type="ECO:0000313" key="2">
    <source>
        <dbReference type="Proteomes" id="UP000828941"/>
    </source>
</evidence>
<accession>A0ACB9MYL2</accession>
<proteinExistence type="predicted"/>
<gene>
    <name evidence="1" type="ORF">L6164_021560</name>
</gene>
<dbReference type="Proteomes" id="UP000828941">
    <property type="component" value="Chromosome 8"/>
</dbReference>
<keyword evidence="2" id="KW-1185">Reference proteome</keyword>
<evidence type="ECO:0000313" key="1">
    <source>
        <dbReference type="EMBL" id="KAI4329277.1"/>
    </source>
</evidence>
<dbReference type="EMBL" id="CM039433">
    <property type="protein sequence ID" value="KAI4329277.1"/>
    <property type="molecule type" value="Genomic_DNA"/>
</dbReference>
<reference evidence="1 2" key="1">
    <citation type="journal article" date="2022" name="DNA Res.">
        <title>Chromosomal-level genome assembly of the orchid tree Bauhinia variegata (Leguminosae; Cercidoideae) supports the allotetraploid origin hypothesis of Bauhinia.</title>
        <authorList>
            <person name="Zhong Y."/>
            <person name="Chen Y."/>
            <person name="Zheng D."/>
            <person name="Pang J."/>
            <person name="Liu Y."/>
            <person name="Luo S."/>
            <person name="Meng S."/>
            <person name="Qian L."/>
            <person name="Wei D."/>
            <person name="Dai S."/>
            <person name="Zhou R."/>
        </authorList>
    </citation>
    <scope>NUCLEOTIDE SEQUENCE [LARGE SCALE GENOMIC DNA]</scope>
    <source>
        <strain evidence="1">BV-YZ2020</strain>
    </source>
</reference>
<name>A0ACB9MYL2_BAUVA</name>
<comment type="caution">
    <text evidence="1">The sequence shown here is derived from an EMBL/GenBank/DDBJ whole genome shotgun (WGS) entry which is preliminary data.</text>
</comment>
<sequence length="441" mass="46540">MGDAEGALPPSKKRAAGRDLTRDTPLDDEEDAPELETGTFKRASDEVLATRRIVKVRRQQTNSALSSNPFAGIRLVAPTESVASPAEATINADSATENVVSDDTKGSDGSEKVKEGDGKTDESEDTSAANKNGGESATDKDCTVEESAGGKSGVDEKQSKDDNQNENEDKNEVTEKSTAVKESEVVKEQTKDNDTENEDKEAIKVEGGELNAGAAPLKSFQQLSSTQNAFTGLAGTGFSTSSFSFGSISTDGSALGSGSGSIFGLKTDKPFGLGLSTNGSSVFGASGNSATSKSEVTSFSTMQEIVVETGEENEKVVFNADSVLFEFVGGWKERGKGELKVNVTTTGTEKARLLMRSRGNYRLILNARLYPDMKLANMDKKGITFACINSATEGKDGLSTFALKFKDGAIVEEFRAAVMAHKGDTSTVLKTPENSPKASDD</sequence>